<dbReference type="GO" id="GO:0005634">
    <property type="term" value="C:nucleus"/>
    <property type="evidence" value="ECO:0007669"/>
    <property type="project" value="UniProtKB-SubCell"/>
</dbReference>
<feature type="region of interest" description="Disordered" evidence="4">
    <location>
        <begin position="613"/>
        <end position="642"/>
    </location>
</feature>
<evidence type="ECO:0000256" key="4">
    <source>
        <dbReference type="SAM" id="MobiDB-lite"/>
    </source>
</evidence>
<dbReference type="PANTHER" id="PTHR46159:SF12">
    <property type="entry name" value="PROTEIN TESMIN_TSO1-LIKE CXC 3-RELATED"/>
    <property type="match status" value="1"/>
</dbReference>
<feature type="region of interest" description="Disordered" evidence="4">
    <location>
        <begin position="76"/>
        <end position="99"/>
    </location>
</feature>
<comment type="caution">
    <text evidence="6">The sequence shown here is derived from an EMBL/GenBank/DDBJ whole genome shotgun (WGS) entry which is preliminary data.</text>
</comment>
<feature type="region of interest" description="Disordered" evidence="4">
    <location>
        <begin position="412"/>
        <end position="437"/>
    </location>
</feature>
<dbReference type="InterPro" id="IPR033467">
    <property type="entry name" value="Tesmin/TSO1-like_CXC"/>
</dbReference>
<dbReference type="Proteomes" id="UP000734854">
    <property type="component" value="Unassembled WGS sequence"/>
</dbReference>
<dbReference type="GO" id="GO:0003700">
    <property type="term" value="F:DNA-binding transcription factor activity"/>
    <property type="evidence" value="ECO:0007669"/>
    <property type="project" value="InterPro"/>
</dbReference>
<organism evidence="6 7">
    <name type="scientific">Zingiber officinale</name>
    <name type="common">Ginger</name>
    <name type="synonym">Amomum zingiber</name>
    <dbReference type="NCBI Taxonomy" id="94328"/>
    <lineage>
        <taxon>Eukaryota</taxon>
        <taxon>Viridiplantae</taxon>
        <taxon>Streptophyta</taxon>
        <taxon>Embryophyta</taxon>
        <taxon>Tracheophyta</taxon>
        <taxon>Spermatophyta</taxon>
        <taxon>Magnoliopsida</taxon>
        <taxon>Liliopsida</taxon>
        <taxon>Zingiberales</taxon>
        <taxon>Zingiberaceae</taxon>
        <taxon>Zingiber</taxon>
    </lineage>
</organism>
<evidence type="ECO:0000313" key="6">
    <source>
        <dbReference type="EMBL" id="KAG6488288.1"/>
    </source>
</evidence>
<comment type="subcellular location">
    <subcellularLocation>
        <location evidence="1">Nucleus</location>
    </subcellularLocation>
</comment>
<feature type="compositionally biased region" description="Basic and acidic residues" evidence="4">
    <location>
        <begin position="618"/>
        <end position="635"/>
    </location>
</feature>
<feature type="domain" description="CRC" evidence="5">
    <location>
        <begin position="476"/>
        <end position="603"/>
    </location>
</feature>
<dbReference type="SMART" id="SM01114">
    <property type="entry name" value="CXC"/>
    <property type="match status" value="2"/>
</dbReference>
<name>A0A8J5FN35_ZINOF</name>
<evidence type="ECO:0000256" key="3">
    <source>
        <dbReference type="ARBA" id="ARBA00023242"/>
    </source>
</evidence>
<keyword evidence="3" id="KW-0539">Nucleus</keyword>
<feature type="region of interest" description="Disordered" evidence="4">
    <location>
        <begin position="457"/>
        <end position="477"/>
    </location>
</feature>
<dbReference type="EMBL" id="JACMSC010000015">
    <property type="protein sequence ID" value="KAG6488288.1"/>
    <property type="molecule type" value="Genomic_DNA"/>
</dbReference>
<keyword evidence="7" id="KW-1185">Reference proteome</keyword>
<dbReference type="InterPro" id="IPR005172">
    <property type="entry name" value="CRC"/>
</dbReference>
<dbReference type="AlphaFoldDB" id="A0A8J5FN35"/>
<feature type="compositionally biased region" description="Low complexity" evidence="4">
    <location>
        <begin position="88"/>
        <end position="99"/>
    </location>
</feature>
<comment type="similarity">
    <text evidence="2">Belongs to the lin-54 family.</text>
</comment>
<evidence type="ECO:0000256" key="2">
    <source>
        <dbReference type="ARBA" id="ARBA00007267"/>
    </source>
</evidence>
<dbReference type="PANTHER" id="PTHR46159">
    <property type="entry name" value="PROTEIN TESMIN/TSO1-LIKE CXC 2"/>
    <property type="match status" value="1"/>
</dbReference>
<dbReference type="InterPro" id="IPR044522">
    <property type="entry name" value="TSO1-like"/>
</dbReference>
<evidence type="ECO:0000313" key="7">
    <source>
        <dbReference type="Proteomes" id="UP000734854"/>
    </source>
</evidence>
<accession>A0A8J5FN35</accession>
<protein>
    <recommendedName>
        <fullName evidence="5">CRC domain-containing protein</fullName>
    </recommendedName>
</protein>
<gene>
    <name evidence="6" type="ORF">ZIOFF_057047</name>
</gene>
<sequence length="779" mass="85061">MDTPERSKVAGTPISKFEDSPVFNFINNLSPIQPVKPQDSLHIAQTYQSLNFASLSSIFSSPHINPSREARFLGRVPSTNSLKEENSSDNVSESNLSSEVSDVVRPSRFTTSVQENYVITCSLNEATVDPPDQCPSLAGTFPQSNQYHSCSPDHNTTPCYGIQMDDKLFIDNTSIDLHFIQTGVERRKILFATEIGVQETHPLELTKNEALGCDWESLISDDGEGLFIFDSSTELEAQIVEGEKAMDNDGSIFVPLMTNCTENVDCLQKTQPDSSHGSCVHNVNNDPSPSCTEGCNIDHEADGPKNVTSGICQDQVGIHQQRGMLRRCLVFDVACVSKRNLTPSTSSSKGKSICGANNLKPKTSPSLCALPGIGLHLNALATTSKDKVVKKDTSACGKQIISVPIDPFTSTISEKDNTTNSLSVGKDSVPEDNEGHLQIVPYDDSKDVTINNCEELAQGSPKKKRRKSQNGGDSEGCKRCNCKKSKCLKLYCECFAAGVYCSEPCSCQGCFNKPIHEETVLATRKQIESRNPLAFAPKVIRTSESCLEVVDDDNRTPASARHKRGCNCKKSNCLKKYCECYQVLVELDVQLAADAKDVRIYLEEKMVSTLPSVEGIDQADKESDACEKEDDKAEEGQQNTSIQIEHQAPGKILPATPLQSSRLSVEMPFYSSSKPPQPIRLSIGRTPALYGTHIIRKSEFVILQSKLDNVTTILEDDDTPAILRSTATTSAGLKLSPNGKRVSPPHNVAGLTPPNRKGCRKLILKSIPSFPSLSNDAEQ</sequence>
<evidence type="ECO:0000259" key="5">
    <source>
        <dbReference type="PROSITE" id="PS51634"/>
    </source>
</evidence>
<proteinExistence type="inferred from homology"/>
<feature type="region of interest" description="Disordered" evidence="4">
    <location>
        <begin position="731"/>
        <end position="757"/>
    </location>
</feature>
<dbReference type="PROSITE" id="PS51634">
    <property type="entry name" value="CRC"/>
    <property type="match status" value="1"/>
</dbReference>
<evidence type="ECO:0000256" key="1">
    <source>
        <dbReference type="ARBA" id="ARBA00004123"/>
    </source>
</evidence>
<dbReference type="Pfam" id="PF03638">
    <property type="entry name" value="TCR"/>
    <property type="match status" value="2"/>
</dbReference>
<reference evidence="6 7" key="1">
    <citation type="submission" date="2020-08" db="EMBL/GenBank/DDBJ databases">
        <title>Plant Genome Project.</title>
        <authorList>
            <person name="Zhang R.-G."/>
        </authorList>
    </citation>
    <scope>NUCLEOTIDE SEQUENCE [LARGE SCALE GENOMIC DNA]</scope>
    <source>
        <tissue evidence="6">Rhizome</tissue>
    </source>
</reference>
<feature type="compositionally biased region" description="Polar residues" evidence="4">
    <location>
        <begin position="412"/>
        <end position="423"/>
    </location>
</feature>